<evidence type="ECO:0000256" key="3">
    <source>
        <dbReference type="ARBA" id="ARBA00022692"/>
    </source>
</evidence>
<dbReference type="Gene3D" id="2.60.120.10">
    <property type="entry name" value="Jelly Rolls"/>
    <property type="match status" value="1"/>
</dbReference>
<evidence type="ECO:0000313" key="12">
    <source>
        <dbReference type="Proteomes" id="UP000479190"/>
    </source>
</evidence>
<dbReference type="SMART" id="SM00100">
    <property type="entry name" value="cNMP"/>
    <property type="match status" value="1"/>
</dbReference>
<proteinExistence type="predicted"/>
<dbReference type="CDD" id="cd00038">
    <property type="entry name" value="CAP_ED"/>
    <property type="match status" value="1"/>
</dbReference>
<keyword evidence="2" id="KW-0813">Transport</keyword>
<keyword evidence="6" id="KW-0472">Membrane</keyword>
<dbReference type="PROSITE" id="PS50042">
    <property type="entry name" value="CNMP_BINDING_3"/>
    <property type="match status" value="1"/>
</dbReference>
<dbReference type="Pfam" id="PF00027">
    <property type="entry name" value="cNMP_binding"/>
    <property type="match status" value="1"/>
</dbReference>
<dbReference type="InterPro" id="IPR000595">
    <property type="entry name" value="cNMP-bd_dom"/>
</dbReference>
<evidence type="ECO:0000256" key="5">
    <source>
        <dbReference type="ARBA" id="ARBA00023065"/>
    </source>
</evidence>
<dbReference type="AlphaFoldDB" id="A0A6H5I8F4"/>
<evidence type="ECO:0000256" key="4">
    <source>
        <dbReference type="ARBA" id="ARBA00022989"/>
    </source>
</evidence>
<dbReference type="GO" id="GO:0044877">
    <property type="term" value="F:protein-containing complex binding"/>
    <property type="evidence" value="ECO:0007669"/>
    <property type="project" value="TreeGrafter"/>
</dbReference>
<evidence type="ECO:0000256" key="9">
    <source>
        <dbReference type="SAM" id="MobiDB-lite"/>
    </source>
</evidence>
<dbReference type="SUPFAM" id="SSF51206">
    <property type="entry name" value="cAMP-binding domain-like"/>
    <property type="match status" value="1"/>
</dbReference>
<dbReference type="FunFam" id="2.60.120.10:FF:000002">
    <property type="entry name" value="Cyclic nucleotide gated channel alpha 1a"/>
    <property type="match status" value="1"/>
</dbReference>
<keyword evidence="3" id="KW-0812">Transmembrane</keyword>
<keyword evidence="7" id="KW-1071">Ligand-gated ion channel</keyword>
<comment type="subcellular location">
    <subcellularLocation>
        <location evidence="1">Membrane</location>
        <topology evidence="1">Multi-pass membrane protein</topology>
    </subcellularLocation>
</comment>
<evidence type="ECO:0000256" key="8">
    <source>
        <dbReference type="ARBA" id="ARBA00023303"/>
    </source>
</evidence>
<evidence type="ECO:0000256" key="6">
    <source>
        <dbReference type="ARBA" id="ARBA00023136"/>
    </source>
</evidence>
<dbReference type="GO" id="GO:0005223">
    <property type="term" value="F:intracellularly cGMP-activated cation channel activity"/>
    <property type="evidence" value="ECO:0007669"/>
    <property type="project" value="TreeGrafter"/>
</dbReference>
<evidence type="ECO:0000256" key="2">
    <source>
        <dbReference type="ARBA" id="ARBA00022448"/>
    </source>
</evidence>
<dbReference type="GO" id="GO:0030553">
    <property type="term" value="F:cGMP binding"/>
    <property type="evidence" value="ECO:0007669"/>
    <property type="project" value="TreeGrafter"/>
</dbReference>
<gene>
    <name evidence="11" type="ORF">TBRA_LOCUS5406</name>
</gene>
<dbReference type="EMBL" id="CADCXV010000712">
    <property type="protein sequence ID" value="CAB0033502.1"/>
    <property type="molecule type" value="Genomic_DNA"/>
</dbReference>
<feature type="region of interest" description="Disordered" evidence="9">
    <location>
        <begin position="288"/>
        <end position="343"/>
    </location>
</feature>
<evidence type="ECO:0000313" key="11">
    <source>
        <dbReference type="EMBL" id="CAB0033502.1"/>
    </source>
</evidence>
<dbReference type="OrthoDB" id="421226at2759"/>
<name>A0A6H5I8F4_9HYME</name>
<dbReference type="PANTHER" id="PTHR45638:SF4">
    <property type="entry name" value="CYCLIC NUCLEOTIDE-BINDING DOMAIN-CONTAINING PROTEIN"/>
    <property type="match status" value="1"/>
</dbReference>
<dbReference type="InterPro" id="IPR018490">
    <property type="entry name" value="cNMP-bd_dom_sf"/>
</dbReference>
<feature type="compositionally biased region" description="Basic and acidic residues" evidence="9">
    <location>
        <begin position="326"/>
        <end position="337"/>
    </location>
</feature>
<feature type="compositionally biased region" description="Basic residues" evidence="9">
    <location>
        <begin position="307"/>
        <end position="325"/>
    </location>
</feature>
<feature type="non-terminal residue" evidence="11">
    <location>
        <position position="614"/>
    </location>
</feature>
<dbReference type="GO" id="GO:0005222">
    <property type="term" value="F:intracellularly cAMP-activated cation channel activity"/>
    <property type="evidence" value="ECO:0007669"/>
    <property type="project" value="TreeGrafter"/>
</dbReference>
<sequence length="614" mass="68991">MKMVVSSVLDSRGGESTLDSVARIYTSNLARSSSSSSLMIHTQLALTNSGYLCLCVIAICAPLRIYSVAVCKFTTGKVKLLSYTCTRGSFDERKETFCKCTVRARTWSIVRTFVVRAWSFSSTTPINSTVPRASRARSVRKIVFLLCTGGENARNYFFRLPRLPICKYAAPGHLLLRAGDYDDEAQAAPFMLIYTGRVERFFFLYNSGKKFEEIKVFSLRVIPNRSKYVRASSKSKTFVFNAKIESSPNTRTMVLDYIHRGSWSLAAEAASSLTLTITICKRSAAAARNCKREARRRSPLRGDAHARRSQQPHPARRVYIKPQTRRRQDLHENEARAESSASQGHQVVRLSLADAEVLGRGESRQLFARAENFTTKYKLKAEIAINVHLDTLKRVEIFQNTEAGFLCELVLRLRPVLFSPGDYICRKGEVGKEMYIVNRGRLQVVADNGKTVLATLKAGSYFGEISILNMGTAGHARNMKSNRRTASVRSVGYSDLFVLSKKDMWDVLKEYPAARVRLEAIAVKRLEKYKRAPLEKGFGAIMYYINVSIEVTSLSKCFMTNLTFEGFAPIMYDINVIFKAAASRGNHCDSLIIMQDSAGALIIFVLYLRLLSVF</sequence>
<dbReference type="InterPro" id="IPR050866">
    <property type="entry name" value="CNG_cation_channel"/>
</dbReference>
<keyword evidence="5" id="KW-0406">Ion transport</keyword>
<dbReference type="PROSITE" id="PS00888">
    <property type="entry name" value="CNMP_BINDING_1"/>
    <property type="match status" value="1"/>
</dbReference>
<evidence type="ECO:0000256" key="7">
    <source>
        <dbReference type="ARBA" id="ARBA00023286"/>
    </source>
</evidence>
<dbReference type="PANTHER" id="PTHR45638">
    <property type="entry name" value="CYCLIC NUCLEOTIDE-GATED CATION CHANNEL SUBUNIT A"/>
    <property type="match status" value="1"/>
</dbReference>
<feature type="domain" description="Cyclic nucleotide-binding" evidence="10">
    <location>
        <begin position="397"/>
        <end position="525"/>
    </location>
</feature>
<dbReference type="InterPro" id="IPR018488">
    <property type="entry name" value="cNMP-bd_CS"/>
</dbReference>
<keyword evidence="12" id="KW-1185">Reference proteome</keyword>
<dbReference type="InterPro" id="IPR014710">
    <property type="entry name" value="RmlC-like_jellyroll"/>
</dbReference>
<evidence type="ECO:0000256" key="1">
    <source>
        <dbReference type="ARBA" id="ARBA00004141"/>
    </source>
</evidence>
<dbReference type="GO" id="GO:0017071">
    <property type="term" value="C:intracellular cyclic nucleotide activated cation channel complex"/>
    <property type="evidence" value="ECO:0007669"/>
    <property type="project" value="TreeGrafter"/>
</dbReference>
<protein>
    <recommendedName>
        <fullName evidence="10">Cyclic nucleotide-binding domain-containing protein</fullName>
    </recommendedName>
</protein>
<evidence type="ECO:0000259" key="10">
    <source>
        <dbReference type="PROSITE" id="PS50042"/>
    </source>
</evidence>
<accession>A0A6H5I8F4</accession>
<dbReference type="GO" id="GO:0005886">
    <property type="term" value="C:plasma membrane"/>
    <property type="evidence" value="ECO:0007669"/>
    <property type="project" value="TreeGrafter"/>
</dbReference>
<keyword evidence="4" id="KW-1133">Transmembrane helix</keyword>
<reference evidence="11 12" key="1">
    <citation type="submission" date="2020-02" db="EMBL/GenBank/DDBJ databases">
        <authorList>
            <person name="Ferguson B K."/>
        </authorList>
    </citation>
    <scope>NUCLEOTIDE SEQUENCE [LARGE SCALE GENOMIC DNA]</scope>
</reference>
<organism evidence="11 12">
    <name type="scientific">Trichogramma brassicae</name>
    <dbReference type="NCBI Taxonomy" id="86971"/>
    <lineage>
        <taxon>Eukaryota</taxon>
        <taxon>Metazoa</taxon>
        <taxon>Ecdysozoa</taxon>
        <taxon>Arthropoda</taxon>
        <taxon>Hexapoda</taxon>
        <taxon>Insecta</taxon>
        <taxon>Pterygota</taxon>
        <taxon>Neoptera</taxon>
        <taxon>Endopterygota</taxon>
        <taxon>Hymenoptera</taxon>
        <taxon>Apocrita</taxon>
        <taxon>Proctotrupomorpha</taxon>
        <taxon>Chalcidoidea</taxon>
        <taxon>Trichogrammatidae</taxon>
        <taxon>Trichogramma</taxon>
    </lineage>
</organism>
<dbReference type="Proteomes" id="UP000479190">
    <property type="component" value="Unassembled WGS sequence"/>
</dbReference>
<keyword evidence="8" id="KW-0407">Ion channel</keyword>